<protein>
    <recommendedName>
        <fullName evidence="6">Pseudouridine synthase</fullName>
        <ecNumber evidence="6">5.4.99.-</ecNumber>
    </recommendedName>
</protein>
<dbReference type="InterPro" id="IPR006225">
    <property type="entry name" value="PsdUridine_synth_RluC/D"/>
</dbReference>
<dbReference type="PANTHER" id="PTHR21600">
    <property type="entry name" value="MITOCHONDRIAL RNA PSEUDOURIDINE SYNTHASE"/>
    <property type="match status" value="1"/>
</dbReference>
<dbReference type="CDD" id="cd00165">
    <property type="entry name" value="S4"/>
    <property type="match status" value="1"/>
</dbReference>
<comment type="function">
    <text evidence="6">Responsible for synthesis of pseudouridine from uracil.</text>
</comment>
<dbReference type="PANTHER" id="PTHR21600:SF44">
    <property type="entry name" value="RIBOSOMAL LARGE SUBUNIT PSEUDOURIDINE SYNTHASE D"/>
    <property type="match status" value="1"/>
</dbReference>
<dbReference type="EMBL" id="MPBG01000011">
    <property type="protein sequence ID" value="RMI87710.1"/>
    <property type="molecule type" value="Genomic_DNA"/>
</dbReference>
<dbReference type="InterPro" id="IPR002942">
    <property type="entry name" value="S4_RNA-bd"/>
</dbReference>
<dbReference type="InterPro" id="IPR036986">
    <property type="entry name" value="S4_RNA-bd_sf"/>
</dbReference>
<reference evidence="9" key="1">
    <citation type="submission" date="2016-11" db="EMBL/GenBank/DDBJ databases">
        <title>Genome sequence of Candidatus Phytoplasma solani strain SA-1.</title>
        <authorList>
            <person name="Haryono M."/>
            <person name="Samarzija I."/>
            <person name="Seruga Music M."/>
            <person name="Hogenhout S."/>
            <person name="Kuo C.-H."/>
        </authorList>
    </citation>
    <scope>NUCLEOTIDE SEQUENCE [LARGE SCALE GENOMIC DNA]</scope>
    <source>
        <strain evidence="9">SA-1</strain>
    </source>
</reference>
<dbReference type="OrthoDB" id="9807829at2"/>
<dbReference type="Proteomes" id="UP000283896">
    <property type="component" value="Unassembled WGS sequence"/>
</dbReference>
<evidence type="ECO:0000256" key="5">
    <source>
        <dbReference type="PROSITE-ProRule" id="PRU00182"/>
    </source>
</evidence>
<dbReference type="InterPro" id="IPR020103">
    <property type="entry name" value="PsdUridine_synth_cat_dom_sf"/>
</dbReference>
<keyword evidence="3 6" id="KW-0413">Isomerase</keyword>
<dbReference type="GO" id="GO:0120159">
    <property type="term" value="F:rRNA pseudouridine synthase activity"/>
    <property type="evidence" value="ECO:0007669"/>
    <property type="project" value="UniProtKB-ARBA"/>
</dbReference>
<dbReference type="EC" id="5.4.99.-" evidence="6"/>
<dbReference type="RefSeq" id="WP_122225622.1">
    <property type="nucleotide sequence ID" value="NZ_CP103785.1"/>
</dbReference>
<dbReference type="SUPFAM" id="SSF55174">
    <property type="entry name" value="Alpha-L RNA-binding motif"/>
    <property type="match status" value="1"/>
</dbReference>
<evidence type="ECO:0000259" key="7">
    <source>
        <dbReference type="SMART" id="SM00363"/>
    </source>
</evidence>
<dbReference type="GO" id="GO:0000455">
    <property type="term" value="P:enzyme-directed rRNA pseudouridine synthesis"/>
    <property type="evidence" value="ECO:0007669"/>
    <property type="project" value="UniProtKB-ARBA"/>
</dbReference>
<evidence type="ECO:0000256" key="1">
    <source>
        <dbReference type="ARBA" id="ARBA00000073"/>
    </source>
</evidence>
<evidence type="ECO:0000313" key="9">
    <source>
        <dbReference type="Proteomes" id="UP000283896"/>
    </source>
</evidence>
<comment type="catalytic activity">
    <reaction evidence="1 6">
        <text>a uridine in RNA = a pseudouridine in RNA</text>
        <dbReference type="Rhea" id="RHEA:48348"/>
        <dbReference type="Rhea" id="RHEA-COMP:12068"/>
        <dbReference type="Rhea" id="RHEA-COMP:12069"/>
        <dbReference type="ChEBI" id="CHEBI:65314"/>
        <dbReference type="ChEBI" id="CHEBI:65315"/>
    </reaction>
</comment>
<evidence type="ECO:0000256" key="3">
    <source>
        <dbReference type="ARBA" id="ARBA00023235"/>
    </source>
</evidence>
<gene>
    <name evidence="8" type="primary">rluA</name>
    <name evidence="8" type="ORF">PSSA1_v1c6150</name>
</gene>
<evidence type="ECO:0000256" key="2">
    <source>
        <dbReference type="ARBA" id="ARBA00010876"/>
    </source>
</evidence>
<accession>A0A421NUV9</accession>
<name>A0A421NUV9_9MOLU</name>
<keyword evidence="5" id="KW-0694">RNA-binding</keyword>
<evidence type="ECO:0000256" key="6">
    <source>
        <dbReference type="RuleBase" id="RU362028"/>
    </source>
</evidence>
<dbReference type="NCBIfam" id="TIGR00005">
    <property type="entry name" value="rluA_subfam"/>
    <property type="match status" value="1"/>
</dbReference>
<keyword evidence="9" id="KW-1185">Reference proteome</keyword>
<feature type="domain" description="RNA-binding S4" evidence="7">
    <location>
        <begin position="16"/>
        <end position="75"/>
    </location>
</feature>
<dbReference type="AlphaFoldDB" id="A0A421NUV9"/>
<evidence type="ECO:0000313" key="8">
    <source>
        <dbReference type="EMBL" id="RMI87710.1"/>
    </source>
</evidence>
<dbReference type="InterPro" id="IPR050188">
    <property type="entry name" value="RluA_PseudoU_synthase"/>
</dbReference>
<dbReference type="PROSITE" id="PS01129">
    <property type="entry name" value="PSI_RLU"/>
    <property type="match status" value="1"/>
</dbReference>
<dbReference type="GO" id="GO:0003723">
    <property type="term" value="F:RNA binding"/>
    <property type="evidence" value="ECO:0007669"/>
    <property type="project" value="UniProtKB-KW"/>
</dbReference>
<dbReference type="SUPFAM" id="SSF55120">
    <property type="entry name" value="Pseudouridine synthase"/>
    <property type="match status" value="1"/>
</dbReference>
<dbReference type="CDD" id="cd02869">
    <property type="entry name" value="PseudoU_synth_RluA_like"/>
    <property type="match status" value="1"/>
</dbReference>
<dbReference type="Pfam" id="PF01479">
    <property type="entry name" value="S4"/>
    <property type="match status" value="1"/>
</dbReference>
<dbReference type="PROSITE" id="PS50889">
    <property type="entry name" value="S4"/>
    <property type="match status" value="1"/>
</dbReference>
<proteinExistence type="inferred from homology"/>
<dbReference type="STRING" id="69896.S284_03900"/>
<sequence length="302" mass="34866">MQEIQTWLISNPDAMQRLDHFLTRQTNWNKSKCQKLILAQKVLVNHRPTKKSYLLKPQDLITIKNDILETSFNLQKPYNLNLEIIYEDPYLAVINKPANLVVHPSLSFEGITLVNGLLHQIKPLSHLVTLRPGIVHRLDKNTTGLMLIAKTDEVSQKLQTAFKKRTIKKFYWGLIEGFLEDEGTINLPIGRNPNQRLKMAVLAKGKESITHFKTLKRFQETSLIEFVLETGRTHQIRVHTSYLKHPILGDKLYGSKHYNTDLGQFLHAKELIFCHPITSEKIQLQAPLPLNFKNLIQTLKNT</sequence>
<dbReference type="Pfam" id="PF00849">
    <property type="entry name" value="PseudoU_synth_2"/>
    <property type="match status" value="1"/>
</dbReference>
<dbReference type="SMART" id="SM00363">
    <property type="entry name" value="S4"/>
    <property type="match status" value="1"/>
</dbReference>
<dbReference type="Gene3D" id="3.30.2350.10">
    <property type="entry name" value="Pseudouridine synthase"/>
    <property type="match status" value="1"/>
</dbReference>
<evidence type="ECO:0000256" key="4">
    <source>
        <dbReference type="PIRSR" id="PIRSR606225-1"/>
    </source>
</evidence>
<dbReference type="Gene3D" id="3.10.290.10">
    <property type="entry name" value="RNA-binding S4 domain"/>
    <property type="match status" value="1"/>
</dbReference>
<dbReference type="InterPro" id="IPR006224">
    <property type="entry name" value="PsdUridine_synth_RluA-like_CS"/>
</dbReference>
<dbReference type="InterPro" id="IPR006145">
    <property type="entry name" value="PsdUridine_synth_RsuA/RluA"/>
</dbReference>
<feature type="active site" evidence="4">
    <location>
        <position position="139"/>
    </location>
</feature>
<organism evidence="8 9">
    <name type="scientific">Candidatus Phytoplasma solani</name>
    <dbReference type="NCBI Taxonomy" id="69896"/>
    <lineage>
        <taxon>Bacteria</taxon>
        <taxon>Bacillati</taxon>
        <taxon>Mycoplasmatota</taxon>
        <taxon>Mollicutes</taxon>
        <taxon>Acholeplasmatales</taxon>
        <taxon>Acholeplasmataceae</taxon>
        <taxon>Candidatus Phytoplasma</taxon>
        <taxon>16SrXII (Stolbur group)</taxon>
    </lineage>
</organism>
<comment type="similarity">
    <text evidence="2 6">Belongs to the pseudouridine synthase RluA family.</text>
</comment>
<comment type="caution">
    <text evidence="8">The sequence shown here is derived from an EMBL/GenBank/DDBJ whole genome shotgun (WGS) entry which is preliminary data.</text>
</comment>